<evidence type="ECO:0000313" key="4">
    <source>
        <dbReference type="Proteomes" id="UP000230069"/>
    </source>
</evidence>
<dbReference type="FunFam" id="1.25.40.10:FF:000090">
    <property type="entry name" value="Pentatricopeptide repeat-containing protein, chloroplastic"/>
    <property type="match status" value="1"/>
</dbReference>
<dbReference type="InParanoid" id="A0A2G5CR46"/>
<dbReference type="InterPro" id="IPR011990">
    <property type="entry name" value="TPR-like_helical_dom_sf"/>
</dbReference>
<dbReference type="PANTHER" id="PTHR47926">
    <property type="entry name" value="PENTATRICOPEPTIDE REPEAT-CONTAINING PROTEIN"/>
    <property type="match status" value="1"/>
</dbReference>
<dbReference type="GO" id="GO:0003723">
    <property type="term" value="F:RNA binding"/>
    <property type="evidence" value="ECO:0007669"/>
    <property type="project" value="InterPro"/>
</dbReference>
<protein>
    <recommendedName>
        <fullName evidence="5">Pentacotripeptide-repeat region of PRORP domain-containing protein</fullName>
    </recommendedName>
</protein>
<dbReference type="InterPro" id="IPR046960">
    <property type="entry name" value="PPR_At4g14850-like_plant"/>
</dbReference>
<dbReference type="InterPro" id="IPR046848">
    <property type="entry name" value="E_motif"/>
</dbReference>
<dbReference type="AlphaFoldDB" id="A0A2G5CR46"/>
<evidence type="ECO:0000256" key="2">
    <source>
        <dbReference type="PROSITE-ProRule" id="PRU00708"/>
    </source>
</evidence>
<dbReference type="EMBL" id="KZ305057">
    <property type="protein sequence ID" value="PIA33746.1"/>
    <property type="molecule type" value="Genomic_DNA"/>
</dbReference>
<dbReference type="OrthoDB" id="185373at2759"/>
<keyword evidence="1" id="KW-0677">Repeat</keyword>
<dbReference type="Gene3D" id="1.25.40.10">
    <property type="entry name" value="Tetratricopeptide repeat domain"/>
    <property type="match status" value="4"/>
</dbReference>
<reference evidence="3 4" key="1">
    <citation type="submission" date="2017-09" db="EMBL/GenBank/DDBJ databases">
        <title>WGS assembly of Aquilegia coerulea Goldsmith.</title>
        <authorList>
            <person name="Hodges S."/>
            <person name="Kramer E."/>
            <person name="Nordborg M."/>
            <person name="Tomkins J."/>
            <person name="Borevitz J."/>
            <person name="Derieg N."/>
            <person name="Yan J."/>
            <person name="Mihaltcheva S."/>
            <person name="Hayes R.D."/>
            <person name="Rokhsar D."/>
        </authorList>
    </citation>
    <scope>NUCLEOTIDE SEQUENCE [LARGE SCALE GENOMIC DNA]</scope>
    <source>
        <strain evidence="4">cv. Goldsmith</strain>
    </source>
</reference>
<dbReference type="PANTHER" id="PTHR47926:SF341">
    <property type="entry name" value="PENTATRICOPEPTIDE REPEAT-CONTAINING PROTEIN"/>
    <property type="match status" value="1"/>
</dbReference>
<evidence type="ECO:0000313" key="3">
    <source>
        <dbReference type="EMBL" id="PIA33746.1"/>
    </source>
</evidence>
<feature type="repeat" description="PPR" evidence="2">
    <location>
        <begin position="236"/>
        <end position="270"/>
    </location>
</feature>
<dbReference type="InterPro" id="IPR002885">
    <property type="entry name" value="PPR_rpt"/>
</dbReference>
<dbReference type="GO" id="GO:0009451">
    <property type="term" value="P:RNA modification"/>
    <property type="evidence" value="ECO:0007669"/>
    <property type="project" value="InterPro"/>
</dbReference>
<dbReference type="Pfam" id="PF01535">
    <property type="entry name" value="PPR"/>
    <property type="match status" value="2"/>
</dbReference>
<dbReference type="Pfam" id="PF13041">
    <property type="entry name" value="PPR_2"/>
    <property type="match status" value="3"/>
</dbReference>
<dbReference type="Pfam" id="PF20431">
    <property type="entry name" value="E_motif"/>
    <property type="match status" value="1"/>
</dbReference>
<dbReference type="FunFam" id="1.25.40.10:FF:000436">
    <property type="entry name" value="Pentatricopeptide repeat-containing protein At5g39350 family"/>
    <property type="match status" value="1"/>
</dbReference>
<dbReference type="PROSITE" id="PS51375">
    <property type="entry name" value="PPR"/>
    <property type="match status" value="4"/>
</dbReference>
<gene>
    <name evidence="3" type="ORF">AQUCO_04000068v1</name>
</gene>
<accession>A0A2G5CR46</accession>
<organism evidence="3 4">
    <name type="scientific">Aquilegia coerulea</name>
    <name type="common">Rocky mountain columbine</name>
    <dbReference type="NCBI Taxonomy" id="218851"/>
    <lineage>
        <taxon>Eukaryota</taxon>
        <taxon>Viridiplantae</taxon>
        <taxon>Streptophyta</taxon>
        <taxon>Embryophyta</taxon>
        <taxon>Tracheophyta</taxon>
        <taxon>Spermatophyta</taxon>
        <taxon>Magnoliopsida</taxon>
        <taxon>Ranunculales</taxon>
        <taxon>Ranunculaceae</taxon>
        <taxon>Thalictroideae</taxon>
        <taxon>Aquilegia</taxon>
    </lineage>
</organism>
<name>A0A2G5CR46_AQUCA</name>
<feature type="repeat" description="PPR" evidence="2">
    <location>
        <begin position="338"/>
        <end position="372"/>
    </location>
</feature>
<feature type="repeat" description="PPR" evidence="2">
    <location>
        <begin position="135"/>
        <end position="170"/>
    </location>
</feature>
<evidence type="ECO:0008006" key="5">
    <source>
        <dbReference type="Google" id="ProtNLM"/>
    </source>
</evidence>
<evidence type="ECO:0000256" key="1">
    <source>
        <dbReference type="ARBA" id="ARBA00022737"/>
    </source>
</evidence>
<dbReference type="FunFam" id="1.25.40.10:FF:000343">
    <property type="entry name" value="Pentatricopeptide repeat-containing protein At3g58590"/>
    <property type="match status" value="1"/>
</dbReference>
<sequence>MRLKGIELQSWSKLLNLTTYHTLRNTSLFDLPKHHINQLILYNNFKTFSSLTNSSVRHRHPFEQLEYNSYYHLSNALQDCISAHDIRTGVSIHTQLIKLNPDGLISLWNKLLNLYCKCKHILHCRLLFDQMPQRDVVSFNTIITAYTRSDYGIREGLLLYVRMQEDGIKPNHITFSTLVGARGVASSQSMEVLHAQAIQYGLSSNEFVGSSLVDGYAKRMRLEDSIRAFNEIAELDLVSWNIMIDVCVRNGHDQHALRVFSSLRLKGVQFDGFTLSSVIKTCSEPRELGQGMQLHGCAIKAGLASETPISNALITMYSKCEKRMLSSMKVFEGILAPNIISWTAMVAGFMQNGLNEDAIGLYQKMLRYEVKENEFSFASILPAYGGLARLEQGMQVHARIVKSSLGLDISVGNALIDMYFKCGSLPDAKLAFKTMERRDVVSWTVMVTGLGQHGEGKEAIDILKAMISEGMRPDAVTFLGSLFACSHGGLVEEGLQVFRSMINVHNVKPRREHYACVVDMLGRAGRLEEAEQFIVDMGIESDVLVWEALLSACRTHGERELGERSAQKIKELDPKNDGPYVLLANIYADKGLWEDKGRVRESLGVCGLKKEAGSSWVALPHTH</sequence>
<dbReference type="NCBIfam" id="TIGR00756">
    <property type="entry name" value="PPR"/>
    <property type="match status" value="4"/>
</dbReference>
<feature type="repeat" description="PPR" evidence="2">
    <location>
        <begin position="439"/>
        <end position="473"/>
    </location>
</feature>
<dbReference type="STRING" id="218851.A0A2G5CR46"/>
<proteinExistence type="predicted"/>
<dbReference type="Proteomes" id="UP000230069">
    <property type="component" value="Unassembled WGS sequence"/>
</dbReference>
<keyword evidence="4" id="KW-1185">Reference proteome</keyword>